<organism evidence="1 2">
    <name type="scientific">Oryza sativa subsp. japonica</name>
    <name type="common">Rice</name>
    <dbReference type="NCBI Taxonomy" id="39947"/>
    <lineage>
        <taxon>Eukaryota</taxon>
        <taxon>Viridiplantae</taxon>
        <taxon>Streptophyta</taxon>
        <taxon>Embryophyta</taxon>
        <taxon>Tracheophyta</taxon>
        <taxon>Spermatophyta</taxon>
        <taxon>Magnoliopsida</taxon>
        <taxon>Liliopsida</taxon>
        <taxon>Poales</taxon>
        <taxon>Poaceae</taxon>
        <taxon>BOP clade</taxon>
        <taxon>Oryzoideae</taxon>
        <taxon>Oryzeae</taxon>
        <taxon>Oryzinae</taxon>
        <taxon>Oryza</taxon>
        <taxon>Oryza sativa</taxon>
    </lineage>
</organism>
<dbReference type="AlphaFoldDB" id="Q8H5Y8"/>
<dbReference type="EMBL" id="AP003700">
    <property type="protein sequence ID" value="BAC21310.1"/>
    <property type="molecule type" value="Genomic_DNA"/>
</dbReference>
<protein>
    <submittedName>
        <fullName evidence="1">Uncharacterized protein</fullName>
    </submittedName>
</protein>
<gene>
    <name evidence="1" type="primary">OJ1003_H02.108</name>
</gene>
<proteinExistence type="predicted"/>
<accession>Q8H5Y8</accession>
<name>Q8H5Y8_ORYSJ</name>
<dbReference type="Proteomes" id="UP000000763">
    <property type="component" value="Chromosome 7"/>
</dbReference>
<sequence length="95" mass="10796">MAPCTSSRHQLASFGGHLRTTSRKATVPATSANYCARHRRRLPLQPPVHHHCSDFAIHEACADRFARDTIHGFFAHPQHPLRAYTIADYKPTYFN</sequence>
<reference evidence="2" key="2">
    <citation type="journal article" date="2008" name="Nucleic Acids Res.">
        <title>The rice annotation project database (RAP-DB): 2008 update.</title>
        <authorList>
            <consortium name="The rice annotation project (RAP)"/>
        </authorList>
    </citation>
    <scope>GENOME REANNOTATION</scope>
    <source>
        <strain evidence="2">cv. Nipponbare</strain>
    </source>
</reference>
<evidence type="ECO:0000313" key="1">
    <source>
        <dbReference type="EMBL" id="BAC21310.1"/>
    </source>
</evidence>
<reference evidence="2" key="1">
    <citation type="journal article" date="2005" name="Nature">
        <title>The map-based sequence of the rice genome.</title>
        <authorList>
            <consortium name="International rice genome sequencing project (IRGSP)"/>
            <person name="Matsumoto T."/>
            <person name="Wu J."/>
            <person name="Kanamori H."/>
            <person name="Katayose Y."/>
            <person name="Fujisawa M."/>
            <person name="Namiki N."/>
            <person name="Mizuno H."/>
            <person name="Yamamoto K."/>
            <person name="Antonio B.A."/>
            <person name="Baba T."/>
            <person name="Sakata K."/>
            <person name="Nagamura Y."/>
            <person name="Aoki H."/>
            <person name="Arikawa K."/>
            <person name="Arita K."/>
            <person name="Bito T."/>
            <person name="Chiden Y."/>
            <person name="Fujitsuka N."/>
            <person name="Fukunaka R."/>
            <person name="Hamada M."/>
            <person name="Harada C."/>
            <person name="Hayashi A."/>
            <person name="Hijishita S."/>
            <person name="Honda M."/>
            <person name="Hosokawa S."/>
            <person name="Ichikawa Y."/>
            <person name="Idonuma A."/>
            <person name="Iijima M."/>
            <person name="Ikeda M."/>
            <person name="Ikeno M."/>
            <person name="Ito K."/>
            <person name="Ito S."/>
            <person name="Ito T."/>
            <person name="Ito Y."/>
            <person name="Ito Y."/>
            <person name="Iwabuchi A."/>
            <person name="Kamiya K."/>
            <person name="Karasawa W."/>
            <person name="Kurita K."/>
            <person name="Katagiri S."/>
            <person name="Kikuta A."/>
            <person name="Kobayashi H."/>
            <person name="Kobayashi N."/>
            <person name="Machita K."/>
            <person name="Maehara T."/>
            <person name="Masukawa M."/>
            <person name="Mizubayashi T."/>
            <person name="Mukai Y."/>
            <person name="Nagasaki H."/>
            <person name="Nagata Y."/>
            <person name="Naito S."/>
            <person name="Nakashima M."/>
            <person name="Nakama Y."/>
            <person name="Nakamichi Y."/>
            <person name="Nakamura M."/>
            <person name="Meguro A."/>
            <person name="Negishi M."/>
            <person name="Ohta I."/>
            <person name="Ohta T."/>
            <person name="Okamoto M."/>
            <person name="Ono N."/>
            <person name="Saji S."/>
            <person name="Sakaguchi M."/>
            <person name="Sakai K."/>
            <person name="Shibata M."/>
            <person name="Shimokawa T."/>
            <person name="Song J."/>
            <person name="Takazaki Y."/>
            <person name="Terasawa K."/>
            <person name="Tsugane M."/>
            <person name="Tsuji K."/>
            <person name="Ueda S."/>
            <person name="Waki K."/>
            <person name="Yamagata H."/>
            <person name="Yamamoto M."/>
            <person name="Yamamoto S."/>
            <person name="Yamane H."/>
            <person name="Yoshiki S."/>
            <person name="Yoshihara R."/>
            <person name="Yukawa K."/>
            <person name="Zhong H."/>
            <person name="Yano M."/>
            <person name="Yuan Q."/>
            <person name="Ouyang S."/>
            <person name="Liu J."/>
            <person name="Jones K.M."/>
            <person name="Gansberger K."/>
            <person name="Moffat K."/>
            <person name="Hill J."/>
            <person name="Bera J."/>
            <person name="Fadrosh D."/>
            <person name="Jin S."/>
            <person name="Johri S."/>
            <person name="Kim M."/>
            <person name="Overton L."/>
            <person name="Reardon M."/>
            <person name="Tsitrin T."/>
            <person name="Vuong H."/>
            <person name="Weaver B."/>
            <person name="Ciecko A."/>
            <person name="Tallon L."/>
            <person name="Jackson J."/>
            <person name="Pai G."/>
            <person name="Aken S.V."/>
            <person name="Utterback T."/>
            <person name="Reidmuller S."/>
            <person name="Feldblyum T."/>
            <person name="Hsiao J."/>
            <person name="Zismann V."/>
            <person name="Iobst S."/>
            <person name="de Vazeille A.R."/>
            <person name="Buell C.R."/>
            <person name="Ying K."/>
            <person name="Li Y."/>
            <person name="Lu T."/>
            <person name="Huang Y."/>
            <person name="Zhao Q."/>
            <person name="Feng Q."/>
            <person name="Zhang L."/>
            <person name="Zhu J."/>
            <person name="Weng Q."/>
            <person name="Mu J."/>
            <person name="Lu Y."/>
            <person name="Fan D."/>
            <person name="Liu Y."/>
            <person name="Guan J."/>
            <person name="Zhang Y."/>
            <person name="Yu S."/>
            <person name="Liu X."/>
            <person name="Zhang Y."/>
            <person name="Hong G."/>
            <person name="Han B."/>
            <person name="Choisne N."/>
            <person name="Demange N."/>
            <person name="Orjeda G."/>
            <person name="Samain S."/>
            <person name="Cattolico L."/>
            <person name="Pelletier E."/>
            <person name="Couloux A."/>
            <person name="Segurens B."/>
            <person name="Wincker P."/>
            <person name="D'Hont A."/>
            <person name="Scarpelli C."/>
            <person name="Weissenbach J."/>
            <person name="Salanoubat M."/>
            <person name="Quetier F."/>
            <person name="Yu Y."/>
            <person name="Kim H.R."/>
            <person name="Rambo T."/>
            <person name="Currie J."/>
            <person name="Collura K."/>
            <person name="Luo M."/>
            <person name="Yang T."/>
            <person name="Ammiraju J.S.S."/>
            <person name="Engler F."/>
            <person name="Soderlund C."/>
            <person name="Wing R.A."/>
            <person name="Palmer L.E."/>
            <person name="de la Bastide M."/>
            <person name="Spiegel L."/>
            <person name="Nascimento L."/>
            <person name="Zutavern T."/>
            <person name="O'Shaughnessy A."/>
            <person name="Dike S."/>
            <person name="Dedhia N."/>
            <person name="Preston R."/>
            <person name="Balija V."/>
            <person name="McCombie W.R."/>
            <person name="Chow T."/>
            <person name="Chen H."/>
            <person name="Chung M."/>
            <person name="Chen C."/>
            <person name="Shaw J."/>
            <person name="Wu H."/>
            <person name="Hsiao K."/>
            <person name="Chao Y."/>
            <person name="Chu M."/>
            <person name="Cheng C."/>
            <person name="Hour A."/>
            <person name="Lee P."/>
            <person name="Lin S."/>
            <person name="Lin Y."/>
            <person name="Liou J."/>
            <person name="Liu S."/>
            <person name="Hsing Y."/>
            <person name="Raghuvanshi S."/>
            <person name="Mohanty A."/>
            <person name="Bharti A.K."/>
            <person name="Gaur A."/>
            <person name="Gupta V."/>
            <person name="Kumar D."/>
            <person name="Ravi V."/>
            <person name="Vij S."/>
            <person name="Kapur A."/>
            <person name="Khurana P."/>
            <person name="Khurana P."/>
            <person name="Khurana J.P."/>
            <person name="Tyagi A.K."/>
            <person name="Gaikwad K."/>
            <person name="Singh A."/>
            <person name="Dalal V."/>
            <person name="Srivastava S."/>
            <person name="Dixit A."/>
            <person name="Pal A.K."/>
            <person name="Ghazi I.A."/>
            <person name="Yadav M."/>
            <person name="Pandit A."/>
            <person name="Bhargava A."/>
            <person name="Sureshbabu K."/>
            <person name="Batra K."/>
            <person name="Sharma T.R."/>
            <person name="Mohapatra T."/>
            <person name="Singh N.K."/>
            <person name="Messing J."/>
            <person name="Nelson A.B."/>
            <person name="Fuks G."/>
            <person name="Kavchok S."/>
            <person name="Keizer G."/>
            <person name="Linton E."/>
            <person name="Llaca V."/>
            <person name="Song R."/>
            <person name="Tanyolac B."/>
            <person name="Young S."/>
            <person name="Ho-Il K."/>
            <person name="Hahn J.H."/>
            <person name="Sangsakoo G."/>
            <person name="Vanavichit A."/>
            <person name="de Mattos Luiz.A.T."/>
            <person name="Zimmer P.D."/>
            <person name="Malone G."/>
            <person name="Dellagostin O."/>
            <person name="de Oliveira A.C."/>
            <person name="Bevan M."/>
            <person name="Bancroft I."/>
            <person name="Minx P."/>
            <person name="Cordum H."/>
            <person name="Wilson R."/>
            <person name="Cheng Z."/>
            <person name="Jin W."/>
            <person name="Jiang J."/>
            <person name="Leong S.A."/>
            <person name="Iwama H."/>
            <person name="Gojobori T."/>
            <person name="Itoh T."/>
            <person name="Niimura Y."/>
            <person name="Fujii Y."/>
            <person name="Habara T."/>
            <person name="Sakai H."/>
            <person name="Sato Y."/>
            <person name="Wilson G."/>
            <person name="Kumar K."/>
            <person name="McCouch S."/>
            <person name="Juretic N."/>
            <person name="Hoen D."/>
            <person name="Wright S."/>
            <person name="Bruskiewich R."/>
            <person name="Bureau T."/>
            <person name="Miyao A."/>
            <person name="Hirochika H."/>
            <person name="Nishikawa T."/>
            <person name="Kadowaki K."/>
            <person name="Sugiura M."/>
            <person name="Burr B."/>
            <person name="Sasaki T."/>
        </authorList>
    </citation>
    <scope>NUCLEOTIDE SEQUENCE [LARGE SCALE GENOMIC DNA]</scope>
    <source>
        <strain evidence="2">cv. Nipponbare</strain>
    </source>
</reference>
<evidence type="ECO:0000313" key="2">
    <source>
        <dbReference type="Proteomes" id="UP000000763"/>
    </source>
</evidence>